<keyword evidence="2 5" id="KW-0489">Methyltransferase</keyword>
<keyword evidence="4 5" id="KW-0949">S-adenosyl-L-methionine</keyword>
<dbReference type="FunFam" id="3.40.1280.10:FF:000006">
    <property type="entry name" value="Uncharacterized tRNA/rRNA methyltransferase HI_0380"/>
    <property type="match status" value="1"/>
</dbReference>
<comment type="function">
    <text evidence="5">Catalyzes the formation of 2'O-methylated cytidine (Cm32) or 2'O-methylated uridine (Um32) at position 32 in tRNA.</text>
</comment>
<comment type="catalytic activity">
    <reaction evidence="5">
        <text>uridine(32) in tRNA + S-adenosyl-L-methionine = 2'-O-methyluridine(32) in tRNA + S-adenosyl-L-homocysteine + H(+)</text>
        <dbReference type="Rhea" id="RHEA:42936"/>
        <dbReference type="Rhea" id="RHEA-COMP:10107"/>
        <dbReference type="Rhea" id="RHEA-COMP:10290"/>
        <dbReference type="ChEBI" id="CHEBI:15378"/>
        <dbReference type="ChEBI" id="CHEBI:57856"/>
        <dbReference type="ChEBI" id="CHEBI:59789"/>
        <dbReference type="ChEBI" id="CHEBI:65315"/>
        <dbReference type="ChEBI" id="CHEBI:74478"/>
        <dbReference type="EC" id="2.1.1.200"/>
    </reaction>
</comment>
<dbReference type="CDD" id="cd18093">
    <property type="entry name" value="SpoU-like_TrmJ"/>
    <property type="match status" value="1"/>
</dbReference>
<comment type="catalytic activity">
    <reaction evidence="5">
        <text>cytidine(32) in tRNA + S-adenosyl-L-methionine = 2'-O-methylcytidine(32) in tRNA + S-adenosyl-L-homocysteine + H(+)</text>
        <dbReference type="Rhea" id="RHEA:42932"/>
        <dbReference type="Rhea" id="RHEA-COMP:10288"/>
        <dbReference type="Rhea" id="RHEA-COMP:10289"/>
        <dbReference type="ChEBI" id="CHEBI:15378"/>
        <dbReference type="ChEBI" id="CHEBI:57856"/>
        <dbReference type="ChEBI" id="CHEBI:59789"/>
        <dbReference type="ChEBI" id="CHEBI:74495"/>
        <dbReference type="ChEBI" id="CHEBI:82748"/>
        <dbReference type="EC" id="2.1.1.200"/>
    </reaction>
</comment>
<reference evidence="7 8" key="1">
    <citation type="submission" date="2019-02" db="EMBL/GenBank/DDBJ databases">
        <title>Prokaryotic population dynamics and viral predation in marine succession experiment using metagenomics: the confinement effect.</title>
        <authorList>
            <person name="Haro-Moreno J.M."/>
            <person name="Rodriguez-Valera F."/>
            <person name="Lopez-Perez M."/>
        </authorList>
    </citation>
    <scope>NUCLEOTIDE SEQUENCE [LARGE SCALE GENOMIC DNA]</scope>
    <source>
        <strain evidence="7">MED-G169</strain>
    </source>
</reference>
<dbReference type="Proteomes" id="UP000318148">
    <property type="component" value="Unassembled WGS sequence"/>
</dbReference>
<protein>
    <recommendedName>
        <fullName evidence="5">tRNA (cytidine/uridine-2'-O-)-methyltransferase TrmJ</fullName>
        <ecNumber evidence="5">2.1.1.200</ecNumber>
    </recommendedName>
    <alternativeName>
        <fullName evidence="5">tRNA (cytidine(32)/uridine(32)-2'-O)-methyltransferase</fullName>
    </alternativeName>
    <alternativeName>
        <fullName evidence="5">tRNA Cm32/Um32 methyltransferase</fullName>
    </alternativeName>
</protein>
<keyword evidence="5" id="KW-0819">tRNA processing</keyword>
<evidence type="ECO:0000259" key="6">
    <source>
        <dbReference type="Pfam" id="PF00588"/>
    </source>
</evidence>
<dbReference type="Pfam" id="PF00588">
    <property type="entry name" value="SpoU_methylase"/>
    <property type="match status" value="1"/>
</dbReference>
<dbReference type="EMBL" id="SHBO01000003">
    <property type="protein sequence ID" value="RZO08618.1"/>
    <property type="molecule type" value="Genomic_DNA"/>
</dbReference>
<dbReference type="InterPro" id="IPR001537">
    <property type="entry name" value="SpoU_MeTrfase"/>
</dbReference>
<name>A0A520LP42_9GAMM</name>
<evidence type="ECO:0000256" key="5">
    <source>
        <dbReference type="RuleBase" id="RU362024"/>
    </source>
</evidence>
<dbReference type="Gene3D" id="1.10.8.590">
    <property type="match status" value="1"/>
</dbReference>
<dbReference type="PANTHER" id="PTHR42786:SF2">
    <property type="entry name" value="TRNA (CYTIDINE_URIDINE-2'-O-)-METHYLTRANSFERASE TRMJ"/>
    <property type="match status" value="1"/>
</dbReference>
<dbReference type="NCBIfam" id="TIGR00050">
    <property type="entry name" value="rRNA_methyl_1"/>
    <property type="match status" value="1"/>
</dbReference>
<comment type="subcellular location">
    <subcellularLocation>
        <location evidence="5">Cytoplasm</location>
    </subcellularLocation>
</comment>
<dbReference type="NCBIfam" id="NF011694">
    <property type="entry name" value="PRK15114.1"/>
    <property type="match status" value="1"/>
</dbReference>
<evidence type="ECO:0000313" key="7">
    <source>
        <dbReference type="EMBL" id="RZO08618.1"/>
    </source>
</evidence>
<comment type="similarity">
    <text evidence="1">Belongs to the class IV-like SAM-binding methyltransferase superfamily. RNA methyltransferase TrmH family.</text>
</comment>
<dbReference type="PIRSF" id="PIRSF004808">
    <property type="entry name" value="LasT"/>
    <property type="match status" value="1"/>
</dbReference>
<keyword evidence="3 7" id="KW-0808">Transferase</keyword>
<evidence type="ECO:0000256" key="2">
    <source>
        <dbReference type="ARBA" id="ARBA00022603"/>
    </source>
</evidence>
<evidence type="ECO:0000256" key="4">
    <source>
        <dbReference type="ARBA" id="ARBA00022691"/>
    </source>
</evidence>
<dbReference type="GO" id="GO:0003723">
    <property type="term" value="F:RNA binding"/>
    <property type="evidence" value="ECO:0007669"/>
    <property type="project" value="InterPro"/>
</dbReference>
<dbReference type="PANTHER" id="PTHR42786">
    <property type="entry name" value="TRNA/RRNA METHYLTRANSFERASE"/>
    <property type="match status" value="1"/>
</dbReference>
<keyword evidence="5" id="KW-0963">Cytoplasm</keyword>
<dbReference type="SUPFAM" id="SSF75217">
    <property type="entry name" value="alpha/beta knot"/>
    <property type="match status" value="1"/>
</dbReference>
<proteinExistence type="inferred from homology"/>
<dbReference type="AlphaFoldDB" id="A0A520LP42"/>
<dbReference type="InterPro" id="IPR029026">
    <property type="entry name" value="tRNA_m1G_MTases_N"/>
</dbReference>
<comment type="subunit">
    <text evidence="5">Homodimer.</text>
</comment>
<gene>
    <name evidence="5 7" type="primary">trmJ</name>
    <name evidence="7" type="ORF">EVB02_00450</name>
</gene>
<dbReference type="GO" id="GO:0160206">
    <property type="term" value="F:tRNA (cytidine(32)/uridine(32)-2'-O)-methyltransferase activity"/>
    <property type="evidence" value="ECO:0007669"/>
    <property type="project" value="UniProtKB-EC"/>
</dbReference>
<dbReference type="GO" id="GO:0106339">
    <property type="term" value="F:tRNA (cytidine(32)-2'-O)-methyltransferase activity"/>
    <property type="evidence" value="ECO:0007669"/>
    <property type="project" value="RHEA"/>
</dbReference>
<dbReference type="InterPro" id="IPR029028">
    <property type="entry name" value="Alpha/beta_knot_MTases"/>
</dbReference>
<evidence type="ECO:0000256" key="3">
    <source>
        <dbReference type="ARBA" id="ARBA00022679"/>
    </source>
</evidence>
<dbReference type="Gene3D" id="3.40.1280.10">
    <property type="match status" value="1"/>
</dbReference>
<evidence type="ECO:0000313" key="8">
    <source>
        <dbReference type="Proteomes" id="UP000318148"/>
    </source>
</evidence>
<accession>A0A520LP42</accession>
<evidence type="ECO:0000256" key="1">
    <source>
        <dbReference type="ARBA" id="ARBA00007228"/>
    </source>
</evidence>
<feature type="domain" description="tRNA/rRNA methyltransferase SpoU type" evidence="6">
    <location>
        <begin position="26"/>
        <end position="175"/>
    </location>
</feature>
<dbReference type="GO" id="GO:0005829">
    <property type="term" value="C:cytosol"/>
    <property type="evidence" value="ECO:0007669"/>
    <property type="project" value="TreeGrafter"/>
</dbReference>
<comment type="caution">
    <text evidence="7">The sequence shown here is derived from an EMBL/GenBank/DDBJ whole genome shotgun (WGS) entry which is preliminary data.</text>
</comment>
<dbReference type="EC" id="2.1.1.200" evidence="5"/>
<sequence length="261" mass="29682">MFFNKKSILNRNPSFNLQTNKIFSNIRVVLVGTTHPGNIGASARAMKNMGLNNLFLVNPKEFPAPRATWRAANAADILDNAIVVETIDQAIEGCSLIIGTSARDRRIPWPTLDARDCGNRVVNEARSHKVAILFGREDRGLSNEELQKCTYHMNIPTDSEYSSLNLAMAVQLLCYEIRMAFLENSKDNLTWDQPLATADQLESFYDHLFSTLVTLKFYDPENPKQLITRLKRLFSRVRLDQMEVSILRGLLSSIERNFKDD</sequence>
<dbReference type="InterPro" id="IPR004384">
    <property type="entry name" value="RNA_MeTrfase_TrmJ/LasT"/>
</dbReference>
<dbReference type="GO" id="GO:0002128">
    <property type="term" value="P:tRNA nucleoside ribose methylation"/>
    <property type="evidence" value="ECO:0007669"/>
    <property type="project" value="TreeGrafter"/>
</dbReference>
<organism evidence="7 8">
    <name type="scientific">SAR92 clade bacterium</name>
    <dbReference type="NCBI Taxonomy" id="2315479"/>
    <lineage>
        <taxon>Bacteria</taxon>
        <taxon>Pseudomonadati</taxon>
        <taxon>Pseudomonadota</taxon>
        <taxon>Gammaproteobacteria</taxon>
        <taxon>Cellvibrionales</taxon>
        <taxon>Porticoccaceae</taxon>
        <taxon>SAR92 clade</taxon>
    </lineage>
</organism>